<comment type="caution">
    <text evidence="3">The sequence shown here is derived from an EMBL/GenBank/DDBJ whole genome shotgun (WGS) entry which is preliminary data.</text>
</comment>
<keyword evidence="2" id="KW-0732">Signal</keyword>
<feature type="compositionally biased region" description="Low complexity" evidence="1">
    <location>
        <begin position="21"/>
        <end position="48"/>
    </location>
</feature>
<dbReference type="PROSITE" id="PS51257">
    <property type="entry name" value="PROKAR_LIPOPROTEIN"/>
    <property type="match status" value="1"/>
</dbReference>
<organism evidence="3 4">
    <name type="scientific">Hyalangium rubrum</name>
    <dbReference type="NCBI Taxonomy" id="3103134"/>
    <lineage>
        <taxon>Bacteria</taxon>
        <taxon>Pseudomonadati</taxon>
        <taxon>Myxococcota</taxon>
        <taxon>Myxococcia</taxon>
        <taxon>Myxococcales</taxon>
        <taxon>Cystobacterineae</taxon>
        <taxon>Archangiaceae</taxon>
        <taxon>Hyalangium</taxon>
    </lineage>
</organism>
<reference evidence="3 4" key="1">
    <citation type="submission" date="2023-12" db="EMBL/GenBank/DDBJ databases">
        <title>the genome sequence of Hyalangium sp. s54d21.</title>
        <authorList>
            <person name="Zhang X."/>
        </authorList>
    </citation>
    <scope>NUCLEOTIDE SEQUENCE [LARGE SCALE GENOMIC DNA]</scope>
    <source>
        <strain evidence="4">s54d21</strain>
    </source>
</reference>
<dbReference type="Proteomes" id="UP001291309">
    <property type="component" value="Unassembled WGS sequence"/>
</dbReference>
<dbReference type="InterPro" id="IPR053196">
    <property type="entry name" value="Lipoprotein_YbaY-like"/>
</dbReference>
<sequence>MTRRITALAGCLAALTLSACASTPPTPETQTPETQAPEMKTPDTTPTERPTPPASTQVTGTVRYRERIALSPEAVVQVEVVEVSAEGRPGDVVGTQTLRSPGQVPIPFSVDVPSERIRADATYLVRARITDGARTFSTPEPITVLTQGGRTTDVEVLLRSGN</sequence>
<dbReference type="PANTHER" id="PTHR38013">
    <property type="entry name" value="GLYCOPROTEIN/POLYSACCHARIDE METABOLISM"/>
    <property type="match status" value="1"/>
</dbReference>
<feature type="signal peptide" evidence="2">
    <location>
        <begin position="1"/>
        <end position="21"/>
    </location>
</feature>
<dbReference type="EMBL" id="JAXIVS010000025">
    <property type="protein sequence ID" value="MDY7232951.1"/>
    <property type="molecule type" value="Genomic_DNA"/>
</dbReference>
<gene>
    <name evidence="3" type="ORF">SYV04_41580</name>
</gene>
<keyword evidence="3" id="KW-0449">Lipoprotein</keyword>
<name>A0ABU5HI78_9BACT</name>
<dbReference type="Pfam" id="PF09619">
    <property type="entry name" value="YscW"/>
    <property type="match status" value="1"/>
</dbReference>
<proteinExistence type="predicted"/>
<accession>A0ABU5HI78</accession>
<evidence type="ECO:0000256" key="2">
    <source>
        <dbReference type="SAM" id="SignalP"/>
    </source>
</evidence>
<feature type="region of interest" description="Disordered" evidence="1">
    <location>
        <begin position="21"/>
        <end position="59"/>
    </location>
</feature>
<keyword evidence="4" id="KW-1185">Reference proteome</keyword>
<dbReference type="PANTHER" id="PTHR38013:SF1">
    <property type="entry name" value="GLYCOPROTEIN_POLYSACCHARIDE METABOLISM"/>
    <property type="match status" value="1"/>
</dbReference>
<evidence type="ECO:0000313" key="4">
    <source>
        <dbReference type="Proteomes" id="UP001291309"/>
    </source>
</evidence>
<protein>
    <submittedName>
        <fullName evidence="3">YbaY family lipoprotein</fullName>
    </submittedName>
</protein>
<dbReference type="RefSeq" id="WP_321551664.1">
    <property type="nucleotide sequence ID" value="NZ_JAXIVS010000025.1"/>
</dbReference>
<evidence type="ECO:0000256" key="1">
    <source>
        <dbReference type="SAM" id="MobiDB-lite"/>
    </source>
</evidence>
<dbReference type="InterPro" id="IPR039366">
    <property type="entry name" value="Pilotin"/>
</dbReference>
<evidence type="ECO:0000313" key="3">
    <source>
        <dbReference type="EMBL" id="MDY7232951.1"/>
    </source>
</evidence>
<feature type="chain" id="PRO_5047141113" evidence="2">
    <location>
        <begin position="22"/>
        <end position="162"/>
    </location>
</feature>